<dbReference type="PROSITE" id="PS00041">
    <property type="entry name" value="HTH_ARAC_FAMILY_1"/>
    <property type="match status" value="1"/>
</dbReference>
<dbReference type="EMBL" id="LRVM01000009">
    <property type="protein sequence ID" value="KXL52222.1"/>
    <property type="molecule type" value="Genomic_DNA"/>
</dbReference>
<dbReference type="GO" id="GO:0043565">
    <property type="term" value="F:sequence-specific DNA binding"/>
    <property type="evidence" value="ECO:0007669"/>
    <property type="project" value="InterPro"/>
</dbReference>
<feature type="domain" description="HTH araC/xylS-type" evidence="4">
    <location>
        <begin position="170"/>
        <end position="268"/>
    </location>
</feature>
<evidence type="ECO:0000313" key="5">
    <source>
        <dbReference type="EMBL" id="KXL52222.1"/>
    </source>
</evidence>
<dbReference type="Proteomes" id="UP000070539">
    <property type="component" value="Unassembled WGS sequence"/>
</dbReference>
<dbReference type="InterPro" id="IPR009057">
    <property type="entry name" value="Homeodomain-like_sf"/>
</dbReference>
<dbReference type="PATRIC" id="fig|36847.3.peg.2779"/>
<name>A0A136WCH5_9FIRM</name>
<evidence type="ECO:0000313" key="6">
    <source>
        <dbReference type="Proteomes" id="UP000070539"/>
    </source>
</evidence>
<keyword evidence="2" id="KW-0238">DNA-binding</keyword>
<comment type="caution">
    <text evidence="5">The sequence shown here is derived from an EMBL/GenBank/DDBJ whole genome shotgun (WGS) entry which is preliminary data.</text>
</comment>
<dbReference type="SMART" id="SM00342">
    <property type="entry name" value="HTH_ARAC"/>
    <property type="match status" value="1"/>
</dbReference>
<evidence type="ECO:0000256" key="1">
    <source>
        <dbReference type="ARBA" id="ARBA00023015"/>
    </source>
</evidence>
<keyword evidence="1" id="KW-0805">Transcription regulation</keyword>
<proteinExistence type="predicted"/>
<organism evidence="5 6">
    <name type="scientific">Anaerotignum neopropionicum</name>
    <dbReference type="NCBI Taxonomy" id="36847"/>
    <lineage>
        <taxon>Bacteria</taxon>
        <taxon>Bacillati</taxon>
        <taxon>Bacillota</taxon>
        <taxon>Clostridia</taxon>
        <taxon>Lachnospirales</taxon>
        <taxon>Anaerotignaceae</taxon>
        <taxon>Anaerotignum</taxon>
    </lineage>
</organism>
<dbReference type="InterPro" id="IPR020449">
    <property type="entry name" value="Tscrpt_reg_AraC-type_HTH"/>
</dbReference>
<accession>A0A136WCH5</accession>
<dbReference type="Gene3D" id="1.10.10.60">
    <property type="entry name" value="Homeodomain-like"/>
    <property type="match status" value="2"/>
</dbReference>
<reference evidence="5 6" key="1">
    <citation type="submission" date="2016-01" db="EMBL/GenBank/DDBJ databases">
        <title>Genome sequence of Clostridium neopropionicum X4, DSM-3847.</title>
        <authorList>
            <person name="Poehlein A."/>
            <person name="Beck M.H."/>
            <person name="Bengelsdorf F.R."/>
            <person name="Daniel R."/>
            <person name="Duerre P."/>
        </authorList>
    </citation>
    <scope>NUCLEOTIDE SEQUENCE [LARGE SCALE GENOMIC DNA]</scope>
    <source>
        <strain evidence="5 6">DSM-3847</strain>
    </source>
</reference>
<dbReference type="PANTHER" id="PTHR43280:SF29">
    <property type="entry name" value="ARAC-FAMILY TRANSCRIPTIONAL REGULATOR"/>
    <property type="match status" value="1"/>
</dbReference>
<evidence type="ECO:0000256" key="3">
    <source>
        <dbReference type="ARBA" id="ARBA00023163"/>
    </source>
</evidence>
<evidence type="ECO:0000259" key="4">
    <source>
        <dbReference type="PROSITE" id="PS01124"/>
    </source>
</evidence>
<dbReference type="SUPFAM" id="SSF46689">
    <property type="entry name" value="Homeodomain-like"/>
    <property type="match status" value="2"/>
</dbReference>
<dbReference type="OrthoDB" id="9778008at2"/>
<evidence type="ECO:0000256" key="2">
    <source>
        <dbReference type="ARBA" id="ARBA00023125"/>
    </source>
</evidence>
<dbReference type="PRINTS" id="PR00032">
    <property type="entry name" value="HTHARAC"/>
</dbReference>
<dbReference type="GO" id="GO:0003700">
    <property type="term" value="F:DNA-binding transcription factor activity"/>
    <property type="evidence" value="ECO:0007669"/>
    <property type="project" value="InterPro"/>
</dbReference>
<keyword evidence="3" id="KW-0804">Transcription</keyword>
<dbReference type="PANTHER" id="PTHR43280">
    <property type="entry name" value="ARAC-FAMILY TRANSCRIPTIONAL REGULATOR"/>
    <property type="match status" value="1"/>
</dbReference>
<dbReference type="RefSeq" id="WP_066089407.1">
    <property type="nucleotide sequence ID" value="NZ_LRVM01000009.1"/>
</dbReference>
<dbReference type="InterPro" id="IPR018062">
    <property type="entry name" value="HTH_AraC-typ_CS"/>
</dbReference>
<dbReference type="InterPro" id="IPR018060">
    <property type="entry name" value="HTH_AraC"/>
</dbReference>
<gene>
    <name evidence="5" type="primary">yesS</name>
    <name evidence="5" type="ORF">CLNEO_23870</name>
</gene>
<dbReference type="Pfam" id="PF12833">
    <property type="entry name" value="HTH_18"/>
    <property type="match status" value="1"/>
</dbReference>
<protein>
    <submittedName>
        <fullName evidence="5">HTH-type transcriptional regulator YesS</fullName>
    </submittedName>
</protein>
<keyword evidence="6" id="KW-1185">Reference proteome</keyword>
<sequence>MDFALNQLVECFTTSSFHVQGVYRYKVVAGKQGRQSSAPFPGFIFPIGGKAQFDFNGTSYLTDVQKVIHGGAEMKLDKKVIGSTELQYISVLYDIKQKSTDAIFLPDVHFELESGQSPRLKGLINRLWKVSHMPGAISAFQKETLFRCILEEMFVCAENQAVSGDNSVFSKISCYIQDNYADEMPISELAELYEMNTNQLYYLFYKYAGMGPGDYLIAYRLNRAKELLLTTDSAIHQISNEVGYVDPLYFSRIFKKHFGFPPSEMRKKFRNNP</sequence>
<dbReference type="STRING" id="36847.CLNEO_23870"/>
<dbReference type="AlphaFoldDB" id="A0A136WCH5"/>
<dbReference type="PROSITE" id="PS01124">
    <property type="entry name" value="HTH_ARAC_FAMILY_2"/>
    <property type="match status" value="1"/>
</dbReference>